<dbReference type="EMBL" id="MZ042517">
    <property type="protein sequence ID" value="QXY82393.1"/>
    <property type="molecule type" value="mRNA"/>
</dbReference>
<dbReference type="PROSITE" id="PS51362">
    <property type="entry name" value="TGF_BETA_2"/>
    <property type="match status" value="1"/>
</dbReference>
<accession>A0A8F8AQI9</accession>
<feature type="chain" id="PRO_5034483568" evidence="5">
    <location>
        <begin position="26"/>
        <end position="434"/>
    </location>
</feature>
<feature type="region of interest" description="Disordered" evidence="4">
    <location>
        <begin position="32"/>
        <end position="65"/>
    </location>
</feature>
<evidence type="ECO:0000256" key="2">
    <source>
        <dbReference type="ARBA" id="ARBA00006656"/>
    </source>
</evidence>
<evidence type="ECO:0000256" key="1">
    <source>
        <dbReference type="ARBA" id="ARBA00004613"/>
    </source>
</evidence>
<dbReference type="PANTHER" id="PTHR11848">
    <property type="entry name" value="TGF-BETA FAMILY"/>
    <property type="match status" value="1"/>
</dbReference>
<evidence type="ECO:0000256" key="5">
    <source>
        <dbReference type="SAM" id="SignalP"/>
    </source>
</evidence>
<feature type="region of interest" description="Disordered" evidence="4">
    <location>
        <begin position="292"/>
        <end position="340"/>
    </location>
</feature>
<comment type="similarity">
    <text evidence="2">Belongs to the TGF-beta family.</text>
</comment>
<evidence type="ECO:0000256" key="4">
    <source>
        <dbReference type="SAM" id="MobiDB-lite"/>
    </source>
</evidence>
<dbReference type="PANTHER" id="PTHR11848:SF302">
    <property type="entry name" value="TGF-BETA FAMILY PROFILE DOMAIN-CONTAINING PROTEIN"/>
    <property type="match status" value="1"/>
</dbReference>
<dbReference type="GO" id="GO:0005125">
    <property type="term" value="F:cytokine activity"/>
    <property type="evidence" value="ECO:0007669"/>
    <property type="project" value="TreeGrafter"/>
</dbReference>
<keyword evidence="5" id="KW-0732">Signal</keyword>
<dbReference type="InterPro" id="IPR029034">
    <property type="entry name" value="Cystine-knot_cytokine"/>
</dbReference>
<evidence type="ECO:0000256" key="3">
    <source>
        <dbReference type="ARBA" id="ARBA00022525"/>
    </source>
</evidence>
<feature type="domain" description="TGF-beta family profile" evidence="6">
    <location>
        <begin position="330"/>
        <end position="434"/>
    </location>
</feature>
<feature type="compositionally biased region" description="Low complexity" evidence="4">
    <location>
        <begin position="295"/>
        <end position="313"/>
    </location>
</feature>
<dbReference type="CDD" id="cd08698">
    <property type="entry name" value="TGF_beta_SF"/>
    <property type="match status" value="1"/>
</dbReference>
<dbReference type="GO" id="GO:0008083">
    <property type="term" value="F:growth factor activity"/>
    <property type="evidence" value="ECO:0007669"/>
    <property type="project" value="InterPro"/>
</dbReference>
<reference evidence="7" key="1">
    <citation type="journal article" date="2021" name="Genes (Basel)">
        <title>Expression of Wnt and TGF-Beta Pathway Components during Whole-Body Regeneration from Cell Aggregates in Demosponge Halisarca dujardinii.</title>
        <authorList>
            <person name="Borisenko I."/>
            <person name="Bolshakov F.V."/>
            <person name="Ereskovsky A."/>
            <person name="Lavrov A.I."/>
        </authorList>
    </citation>
    <scope>NUCLEOTIDE SEQUENCE</scope>
</reference>
<dbReference type="InterPro" id="IPR015615">
    <property type="entry name" value="TGF-beta-rel"/>
</dbReference>
<comment type="subcellular location">
    <subcellularLocation>
        <location evidence="1">Secreted</location>
    </subcellularLocation>
</comment>
<organism evidence="7">
    <name type="scientific">Halisarca dujardinii</name>
    <name type="common">Dujardin's slime sponge</name>
    <dbReference type="NCBI Taxonomy" id="2583056"/>
    <lineage>
        <taxon>Eukaryota</taxon>
        <taxon>Metazoa</taxon>
        <taxon>Porifera</taxon>
        <taxon>Demospongiae</taxon>
        <taxon>Verongimorpha</taxon>
        <taxon>Chondrillida</taxon>
        <taxon>Halisarcidae</taxon>
        <taxon>Halisarca</taxon>
    </lineage>
</organism>
<feature type="compositionally biased region" description="Polar residues" evidence="4">
    <location>
        <begin position="52"/>
        <end position="65"/>
    </location>
</feature>
<protein>
    <submittedName>
        <fullName evidence="7">Transforming growth factor beta B HduTGFbB</fullName>
    </submittedName>
</protein>
<feature type="signal peptide" evidence="5">
    <location>
        <begin position="1"/>
        <end position="25"/>
    </location>
</feature>
<keyword evidence="3" id="KW-0964">Secreted</keyword>
<evidence type="ECO:0000259" key="6">
    <source>
        <dbReference type="PROSITE" id="PS51362"/>
    </source>
</evidence>
<dbReference type="AlphaFoldDB" id="A0A8F8AQI9"/>
<sequence>MTVRSEAGAGAVVARALMIVLSVTAASIGHTTITTPTTTPIPATTTPTPTTSPGGVQSNESTQDAATLERTIREYHVDQLKHIIMNQMGWDMLPPNVTTQSSKFDPEINEDYKILSSLIRATADEKEKQQRPVSVMTLHSFRGSLVRVDDYYNRFPRIEQCYQAKFPFKWPQNGQIEKIELFLYHNPLSSLGQNEMTPTVLISEIQDQNCSKPMKFPITTTTVTTRNGYGRYDLTGHMGEWLKKYVMGENTTIYLDITVYRTDGARQSKPEEFKVNTNSTQEIPRLALFVRYPNSSSSPSTSSSTPPSTSPSSSTPPPTSSSDSEEEKSRQKRQPNSIERQPKYCLEGELGCCLKKLVVSPSEIGIGAFIKHPATITTGYCLGSCRQGDLKGTPTSYYRKPCCAVNDTMALPFTLQSGGIMVMENAVALDCQCF</sequence>
<evidence type="ECO:0000313" key="7">
    <source>
        <dbReference type="EMBL" id="QXY82393.1"/>
    </source>
</evidence>
<dbReference type="Gene3D" id="2.10.90.10">
    <property type="entry name" value="Cystine-knot cytokines"/>
    <property type="match status" value="1"/>
</dbReference>
<dbReference type="GO" id="GO:0005615">
    <property type="term" value="C:extracellular space"/>
    <property type="evidence" value="ECO:0007669"/>
    <property type="project" value="TreeGrafter"/>
</dbReference>
<name>A0A8F8AQI9_HALDU</name>
<dbReference type="SUPFAM" id="SSF57501">
    <property type="entry name" value="Cystine-knot cytokines"/>
    <property type="match status" value="1"/>
</dbReference>
<feature type="compositionally biased region" description="Low complexity" evidence="4">
    <location>
        <begin position="32"/>
        <end position="51"/>
    </location>
</feature>
<proteinExistence type="evidence at transcript level"/>
<dbReference type="InterPro" id="IPR001839">
    <property type="entry name" value="TGF-b_C"/>
</dbReference>